<organism evidence="1 2">
    <name type="scientific">Acidiphilium cryptum (strain JF-5)</name>
    <dbReference type="NCBI Taxonomy" id="349163"/>
    <lineage>
        <taxon>Bacteria</taxon>
        <taxon>Pseudomonadati</taxon>
        <taxon>Pseudomonadota</taxon>
        <taxon>Alphaproteobacteria</taxon>
        <taxon>Acetobacterales</taxon>
        <taxon>Acidocellaceae</taxon>
        <taxon>Acidiphilium</taxon>
    </lineage>
</organism>
<dbReference type="Proteomes" id="UP000000245">
    <property type="component" value="Chromosome"/>
</dbReference>
<reference evidence="1 2" key="1">
    <citation type="submission" date="2007-05" db="EMBL/GenBank/DDBJ databases">
        <title>Complete sequence of chromosome of Acidiphilium cryptum JF-5.</title>
        <authorList>
            <consortium name="US DOE Joint Genome Institute"/>
            <person name="Copeland A."/>
            <person name="Lucas S."/>
            <person name="Lapidus A."/>
            <person name="Barry K."/>
            <person name="Detter J.C."/>
            <person name="Glavina del Rio T."/>
            <person name="Hammon N."/>
            <person name="Israni S."/>
            <person name="Dalin E."/>
            <person name="Tice H."/>
            <person name="Pitluck S."/>
            <person name="Sims D."/>
            <person name="Brettin T."/>
            <person name="Bruce D."/>
            <person name="Han C."/>
            <person name="Schmutz J."/>
            <person name="Larimer F."/>
            <person name="Land M."/>
            <person name="Hauser L."/>
            <person name="Kyrpides N."/>
            <person name="Kim E."/>
            <person name="Magnuson T."/>
            <person name="Richardson P."/>
        </authorList>
    </citation>
    <scope>NUCLEOTIDE SEQUENCE [LARGE SCALE GENOMIC DNA]</scope>
    <source>
        <strain evidence="1 2">JF-5</strain>
    </source>
</reference>
<evidence type="ECO:0000313" key="2">
    <source>
        <dbReference type="Proteomes" id="UP000000245"/>
    </source>
</evidence>
<gene>
    <name evidence="1" type="ordered locus">Acry_2300</name>
</gene>
<keyword evidence="2" id="KW-1185">Reference proteome</keyword>
<dbReference type="HOGENOM" id="CLU_1682840_0_0_5"/>
<dbReference type="EMBL" id="CP000697">
    <property type="protein sequence ID" value="ABQ31495.1"/>
    <property type="molecule type" value="Genomic_DNA"/>
</dbReference>
<evidence type="ECO:0000313" key="1">
    <source>
        <dbReference type="EMBL" id="ABQ31495.1"/>
    </source>
</evidence>
<sequence length="157" mass="16903">MMQIRTKAEFGRVIEVASRLVPWRLPLYAAAADGLIQLVEVMPGAGLPKALDRAARPLVILVGDDGETPVGPDGWRCTARLRRMARSAIVHAAGGQRGHYQEAVRAAVSGAAPLALIETTTEQAQAWRAVFGQRPQILILPPPGDRHPRVTPAQPIN</sequence>
<protein>
    <submittedName>
        <fullName evidence="1">Uncharacterized protein</fullName>
    </submittedName>
</protein>
<dbReference type="RefSeq" id="WP_012039950.1">
    <property type="nucleotide sequence ID" value="NC_009484.1"/>
</dbReference>
<dbReference type="AlphaFoldDB" id="A5G0W3"/>
<dbReference type="STRING" id="349163.Acry_2300"/>
<name>A5G0W3_ACICJ</name>
<accession>A5G0W3</accession>
<dbReference type="KEGG" id="acr:Acry_2300"/>
<proteinExistence type="predicted"/>